<protein>
    <submittedName>
        <fullName evidence="1">Aspartyl-phosphate phosphatase Spo0E family protein</fullName>
    </submittedName>
</protein>
<name>A0ABZ2CJB8_9BACI</name>
<dbReference type="Gene3D" id="4.10.280.10">
    <property type="entry name" value="Helix-loop-helix DNA-binding domain"/>
    <property type="match status" value="1"/>
</dbReference>
<dbReference type="Proteomes" id="UP001357223">
    <property type="component" value="Chromosome"/>
</dbReference>
<reference evidence="1 2" key="1">
    <citation type="submission" date="2023-10" db="EMBL/GenBank/DDBJ databases">
        <title>Niallia locisalis sp.nov. isolated from a salt pond sample.</title>
        <authorList>
            <person name="Li X.-J."/>
            <person name="Dong L."/>
        </authorList>
    </citation>
    <scope>NUCLEOTIDE SEQUENCE [LARGE SCALE GENOMIC DNA]</scope>
    <source>
        <strain evidence="1 2">DSM 29761</strain>
    </source>
</reference>
<dbReference type="InterPro" id="IPR037208">
    <property type="entry name" value="Spo0E-like_sf"/>
</dbReference>
<organism evidence="1 2">
    <name type="scientific">Niallia oryzisoli</name>
    <dbReference type="NCBI Taxonomy" id="1737571"/>
    <lineage>
        <taxon>Bacteria</taxon>
        <taxon>Bacillati</taxon>
        <taxon>Bacillota</taxon>
        <taxon>Bacilli</taxon>
        <taxon>Bacillales</taxon>
        <taxon>Bacillaceae</taxon>
        <taxon>Niallia</taxon>
    </lineage>
</organism>
<evidence type="ECO:0000313" key="2">
    <source>
        <dbReference type="Proteomes" id="UP001357223"/>
    </source>
</evidence>
<dbReference type="RefSeq" id="WP_338452754.1">
    <property type="nucleotide sequence ID" value="NZ_CP137640.1"/>
</dbReference>
<gene>
    <name evidence="1" type="ORF">R4Z09_13370</name>
</gene>
<keyword evidence="2" id="KW-1185">Reference proteome</keyword>
<dbReference type="Pfam" id="PF09388">
    <property type="entry name" value="SpoOE-like"/>
    <property type="match status" value="1"/>
</dbReference>
<dbReference type="EMBL" id="CP137640">
    <property type="protein sequence ID" value="WVX83882.1"/>
    <property type="molecule type" value="Genomic_DNA"/>
</dbReference>
<proteinExistence type="predicted"/>
<evidence type="ECO:0000313" key="1">
    <source>
        <dbReference type="EMBL" id="WVX83882.1"/>
    </source>
</evidence>
<sequence length="59" mass="7012">MNEKLIKEKKLWNKINLLREEMVRTASNKNLDFLDKEVLSLSQALNKLLNEYENLLHGK</sequence>
<dbReference type="InterPro" id="IPR036638">
    <property type="entry name" value="HLH_DNA-bd_sf"/>
</dbReference>
<accession>A0ABZ2CJB8</accession>
<dbReference type="SUPFAM" id="SSF140500">
    <property type="entry name" value="BAS1536-like"/>
    <property type="match status" value="1"/>
</dbReference>
<dbReference type="InterPro" id="IPR018540">
    <property type="entry name" value="Spo0E-like"/>
</dbReference>